<dbReference type="RefSeq" id="WP_004045686.1">
    <property type="nucleotide sequence ID" value="NZ_AQFR02000003.1"/>
</dbReference>
<proteinExistence type="predicted"/>
<evidence type="ECO:0000313" key="3">
    <source>
        <dbReference type="Proteomes" id="UP000309117"/>
    </source>
</evidence>
<comment type="caution">
    <text evidence="2">The sequence shown here is derived from an EMBL/GenBank/DDBJ whole genome shotgun (WGS) entry which is preliminary data.</text>
</comment>
<sequence>MAVRRRSPQQGGTPEKVIPSLGWLFLVCGISLYVMAFQLPWFGRLCIVLGNLSLLLALGCLGYEFFLHPEKLMILKGVSRSRSNLELSIIKTSKMKDFLFQSKAVAPDPYDPRYQQFPKVEQTKSGLRIEAIGNLRQWLLSDNFRDALESFLNINGYDLSIQSAHYKDGWVNFTLIKGIKSDRIRF</sequence>
<accession>A0A4S2BQ87</accession>
<dbReference type="Proteomes" id="UP000309117">
    <property type="component" value="Unassembled WGS sequence"/>
</dbReference>
<keyword evidence="1" id="KW-1133">Transmembrane helix</keyword>
<keyword evidence="1" id="KW-0812">Transmembrane</keyword>
<gene>
    <name evidence="2" type="ORF">E5351_01535</name>
</gene>
<evidence type="ECO:0000313" key="2">
    <source>
        <dbReference type="EMBL" id="TGY17168.1"/>
    </source>
</evidence>
<organism evidence="2 3">
    <name type="scientific">Lactobacillus intestinalis</name>
    <dbReference type="NCBI Taxonomy" id="151781"/>
    <lineage>
        <taxon>Bacteria</taxon>
        <taxon>Bacillati</taxon>
        <taxon>Bacillota</taxon>
        <taxon>Bacilli</taxon>
        <taxon>Lactobacillales</taxon>
        <taxon>Lactobacillaceae</taxon>
        <taxon>Lactobacillus</taxon>
    </lineage>
</organism>
<feature type="transmembrane region" description="Helical" evidence="1">
    <location>
        <begin position="47"/>
        <end position="66"/>
    </location>
</feature>
<name>A0A4S2BQ87_9LACO</name>
<dbReference type="EMBL" id="SRYV01000002">
    <property type="protein sequence ID" value="TGY17168.1"/>
    <property type="molecule type" value="Genomic_DNA"/>
</dbReference>
<reference evidence="2 3" key="1">
    <citation type="submission" date="2019-04" db="EMBL/GenBank/DDBJ databases">
        <title>Microbes associate with the intestines of laboratory mice.</title>
        <authorList>
            <person name="Navarre W."/>
            <person name="Wong E."/>
            <person name="Huang K."/>
            <person name="Tropini C."/>
            <person name="Ng K."/>
            <person name="Yu B."/>
        </authorList>
    </citation>
    <scope>NUCLEOTIDE SEQUENCE [LARGE SCALE GENOMIC DNA]</scope>
    <source>
        <strain evidence="2 3">NM61_E11</strain>
    </source>
</reference>
<feature type="transmembrane region" description="Helical" evidence="1">
    <location>
        <begin position="21"/>
        <end position="41"/>
    </location>
</feature>
<keyword evidence="1" id="KW-0472">Membrane</keyword>
<dbReference type="AlphaFoldDB" id="A0A4S2BQ87"/>
<evidence type="ECO:0000256" key="1">
    <source>
        <dbReference type="SAM" id="Phobius"/>
    </source>
</evidence>
<protein>
    <submittedName>
        <fullName evidence="2">Uncharacterized protein</fullName>
    </submittedName>
</protein>